<dbReference type="RefSeq" id="WP_067906814.1">
    <property type="nucleotide sequence ID" value="NZ_KQ954244.1"/>
</dbReference>
<feature type="transmembrane region" description="Helical" evidence="1">
    <location>
        <begin position="137"/>
        <end position="157"/>
    </location>
</feature>
<dbReference type="EMBL" id="LLZS01000003">
    <property type="protein sequence ID" value="KUR72542.1"/>
    <property type="molecule type" value="Genomic_DNA"/>
</dbReference>
<accession>A0A124JVR1</accession>
<keyword evidence="1" id="KW-0812">Transmembrane</keyword>
<feature type="transmembrane region" description="Helical" evidence="1">
    <location>
        <begin position="105"/>
        <end position="125"/>
    </location>
</feature>
<reference evidence="2 3" key="1">
    <citation type="submission" date="2015-10" db="EMBL/GenBank/DDBJ databases">
        <title>Draft genome sequence of Novosphingobium fuchskuhlense DSM 25065 isolated from a surface water sample of the southwest basin of Lake Grosse Fuchskuhle.</title>
        <authorList>
            <person name="Ruckert C."/>
            <person name="Winkler A."/>
            <person name="Glaeser J."/>
            <person name="Grossart H.-P."/>
            <person name="Kalinowski J."/>
            <person name="Glaeser S."/>
        </authorList>
    </citation>
    <scope>NUCLEOTIDE SEQUENCE [LARGE SCALE GENOMIC DNA]</scope>
    <source>
        <strain evidence="2 3">FNE08-7</strain>
    </source>
</reference>
<dbReference type="AlphaFoldDB" id="A0A124JVR1"/>
<name>A0A124JVR1_9SPHN</name>
<evidence type="ECO:0008006" key="4">
    <source>
        <dbReference type="Google" id="ProtNLM"/>
    </source>
</evidence>
<comment type="caution">
    <text evidence="2">The sequence shown here is derived from an EMBL/GenBank/DDBJ whole genome shotgun (WGS) entry which is preliminary data.</text>
</comment>
<protein>
    <recommendedName>
        <fullName evidence="4">DUF2306 domain-containing protein</fullName>
    </recommendedName>
</protein>
<gene>
    <name evidence="2" type="ORF">AQZ52_04675</name>
</gene>
<organism evidence="2 3">
    <name type="scientific">Novosphingobium fuchskuhlense</name>
    <dbReference type="NCBI Taxonomy" id="1117702"/>
    <lineage>
        <taxon>Bacteria</taxon>
        <taxon>Pseudomonadati</taxon>
        <taxon>Pseudomonadota</taxon>
        <taxon>Alphaproteobacteria</taxon>
        <taxon>Sphingomonadales</taxon>
        <taxon>Sphingomonadaceae</taxon>
        <taxon>Novosphingobium</taxon>
    </lineage>
</organism>
<evidence type="ECO:0000256" key="1">
    <source>
        <dbReference type="SAM" id="Phobius"/>
    </source>
</evidence>
<dbReference type="Proteomes" id="UP000058012">
    <property type="component" value="Unassembled WGS sequence"/>
</dbReference>
<sequence length="167" mass="18332">MASQTLKPSKPLSPDRLERALGWAALALLAAALAAIARGHAGWGMVPPAVWLHLLTVIIALTLTPVILWQRRGTRLHRRLGYIWAGAMFISAVDSFWILETNHGHFSVIHLLSAFVAVQTPRLVITARAHNHAAHRRTVRGLVIGGLLTAGALTFPFHRLLGRWLFG</sequence>
<keyword evidence="3" id="KW-1185">Reference proteome</keyword>
<evidence type="ECO:0000313" key="2">
    <source>
        <dbReference type="EMBL" id="KUR72542.1"/>
    </source>
</evidence>
<dbReference type="OrthoDB" id="9815686at2"/>
<dbReference type="STRING" id="1117702.AQZ52_04675"/>
<proteinExistence type="predicted"/>
<keyword evidence="1" id="KW-0472">Membrane</keyword>
<feature type="transmembrane region" description="Helical" evidence="1">
    <location>
        <begin position="50"/>
        <end position="69"/>
    </location>
</feature>
<keyword evidence="1" id="KW-1133">Transmembrane helix</keyword>
<evidence type="ECO:0000313" key="3">
    <source>
        <dbReference type="Proteomes" id="UP000058012"/>
    </source>
</evidence>
<feature type="transmembrane region" description="Helical" evidence="1">
    <location>
        <begin position="81"/>
        <end position="99"/>
    </location>
</feature>